<sequence>MTGPAIVFPDIERLVVDSVKNRPELAGVLVDNRPPAGFDGTRKAVLVSRVGGAWVDDQWLDHPLVDLECYGPDKTAAHGVALLARSAVLTLRDLVYGGALVVDVIEEDGPRWLPDYHHPAGNRYLSTVRLLVRPN</sequence>
<dbReference type="STRING" id="504798.SAMN05421871_10447"/>
<dbReference type="OrthoDB" id="3625315at2"/>
<dbReference type="AlphaFoldDB" id="A0A1H0QLN6"/>
<organism evidence="1 2">
    <name type="scientific">Actinokineospora alba</name>
    <dbReference type="NCBI Taxonomy" id="504798"/>
    <lineage>
        <taxon>Bacteria</taxon>
        <taxon>Bacillati</taxon>
        <taxon>Actinomycetota</taxon>
        <taxon>Actinomycetes</taxon>
        <taxon>Pseudonocardiales</taxon>
        <taxon>Pseudonocardiaceae</taxon>
        <taxon>Actinokineospora</taxon>
    </lineage>
</organism>
<reference evidence="2" key="1">
    <citation type="submission" date="2016-10" db="EMBL/GenBank/DDBJ databases">
        <authorList>
            <person name="Varghese N."/>
            <person name="Submissions S."/>
        </authorList>
    </citation>
    <scope>NUCLEOTIDE SEQUENCE [LARGE SCALE GENOMIC DNA]</scope>
    <source>
        <strain evidence="2">IBRC-M 10655</strain>
    </source>
</reference>
<name>A0A1H0QLN6_9PSEU</name>
<gene>
    <name evidence="1" type="ORF">SAMN05192558_10748</name>
</gene>
<dbReference type="Proteomes" id="UP000199651">
    <property type="component" value="Unassembled WGS sequence"/>
</dbReference>
<dbReference type="EMBL" id="FNJB01000007">
    <property type="protein sequence ID" value="SDP18301.1"/>
    <property type="molecule type" value="Genomic_DNA"/>
</dbReference>
<accession>A0A1H0QLN6</accession>
<proteinExistence type="predicted"/>
<keyword evidence="2" id="KW-1185">Reference proteome</keyword>
<protein>
    <submittedName>
        <fullName evidence="1">Uncharacterized protein</fullName>
    </submittedName>
</protein>
<evidence type="ECO:0000313" key="2">
    <source>
        <dbReference type="Proteomes" id="UP000199651"/>
    </source>
</evidence>
<evidence type="ECO:0000313" key="1">
    <source>
        <dbReference type="EMBL" id="SDP18301.1"/>
    </source>
</evidence>
<dbReference type="RefSeq" id="WP_091377220.1">
    <property type="nucleotide sequence ID" value="NZ_FNDV01000004.1"/>
</dbReference>